<keyword evidence="2" id="KW-0812">Transmembrane</keyword>
<evidence type="ECO:0000256" key="2">
    <source>
        <dbReference type="SAM" id="Phobius"/>
    </source>
</evidence>
<keyword evidence="2" id="KW-1133">Transmembrane helix</keyword>
<accession>A0ABY7QD73</accession>
<reference evidence="5" key="1">
    <citation type="submission" date="2022-12" db="EMBL/GenBank/DDBJ databases">
        <authorList>
            <person name="Mo P."/>
        </authorList>
    </citation>
    <scope>NUCLEOTIDE SEQUENCE [LARGE SCALE GENOMIC DNA]</scope>
    <source>
        <strain evidence="5">HUAS 3-15</strain>
    </source>
</reference>
<feature type="compositionally biased region" description="Pro residues" evidence="1">
    <location>
        <begin position="111"/>
        <end position="126"/>
    </location>
</feature>
<feature type="transmembrane region" description="Helical" evidence="2">
    <location>
        <begin position="65"/>
        <end position="86"/>
    </location>
</feature>
<protein>
    <submittedName>
        <fullName evidence="4">DUF2510 domain-containing protein</fullName>
    </submittedName>
</protein>
<feature type="domain" description="DUF2510" evidence="3">
    <location>
        <begin position="7"/>
        <end position="41"/>
    </location>
</feature>
<dbReference type="InterPro" id="IPR018929">
    <property type="entry name" value="DUF2510"/>
</dbReference>
<dbReference type="RefSeq" id="WP_270149540.1">
    <property type="nucleotide sequence ID" value="NZ_CP115450.1"/>
</dbReference>
<name>A0ABY7QD73_9ACTN</name>
<proteinExistence type="predicted"/>
<gene>
    <name evidence="4" type="ORF">O1G21_35375</name>
</gene>
<dbReference type="EMBL" id="CP115450">
    <property type="protein sequence ID" value="WBP90631.1"/>
    <property type="molecule type" value="Genomic_DNA"/>
</dbReference>
<feature type="region of interest" description="Disordered" evidence="1">
    <location>
        <begin position="91"/>
        <end position="133"/>
    </location>
</feature>
<sequence length="292" mass="30114">MTNSTPPGWYPVPGTDNTSRYERWWDGNAWTNDVRPVQVVAAPPGYGYPGPVYPPPPSPRRTRPAVVVGAAAGVLALAGIAAAFAFSHGGTPQAGPTPSPTLSTSRSASPTPGPTPTPAPTTPKPAPAVTGIAPDPQHAITVPLLDGWATETDRPNWSMFEGTGKYSCNGGHRCVRGMFGVGKNVLQGATAKDAADTAMPGWAGALYPGVTQHTDYGSGPMSVDGVPGYVDRWHVSTSTGAQGYVLLATFQAKGGGYVVFEGSVDDDVLSPDKDSLEQILIGIRQSGSASST</sequence>
<dbReference type="Pfam" id="PF10708">
    <property type="entry name" value="DUF2510"/>
    <property type="match status" value="1"/>
</dbReference>
<organism evidence="4 5">
    <name type="scientific">Kitasatospora cathayae</name>
    <dbReference type="NCBI Taxonomy" id="3004092"/>
    <lineage>
        <taxon>Bacteria</taxon>
        <taxon>Bacillati</taxon>
        <taxon>Actinomycetota</taxon>
        <taxon>Actinomycetes</taxon>
        <taxon>Kitasatosporales</taxon>
        <taxon>Streptomycetaceae</taxon>
        <taxon>Kitasatospora</taxon>
    </lineage>
</organism>
<evidence type="ECO:0000313" key="4">
    <source>
        <dbReference type="EMBL" id="WBP90631.1"/>
    </source>
</evidence>
<evidence type="ECO:0000259" key="3">
    <source>
        <dbReference type="Pfam" id="PF10708"/>
    </source>
</evidence>
<evidence type="ECO:0000256" key="1">
    <source>
        <dbReference type="SAM" id="MobiDB-lite"/>
    </source>
</evidence>
<keyword evidence="2" id="KW-0472">Membrane</keyword>
<dbReference type="Proteomes" id="UP001212821">
    <property type="component" value="Chromosome"/>
</dbReference>
<evidence type="ECO:0000313" key="5">
    <source>
        <dbReference type="Proteomes" id="UP001212821"/>
    </source>
</evidence>
<feature type="compositionally biased region" description="Low complexity" evidence="1">
    <location>
        <begin position="100"/>
        <end position="110"/>
    </location>
</feature>
<keyword evidence="5" id="KW-1185">Reference proteome</keyword>